<reference evidence="2 3" key="1">
    <citation type="journal article" date="2019" name="Sci. Data">
        <title>Hybrid genome assembly and annotation of Danionella translucida.</title>
        <authorList>
            <person name="Kadobianskyi M."/>
            <person name="Schulze L."/>
            <person name="Schuelke M."/>
            <person name="Judkewitz B."/>
        </authorList>
    </citation>
    <scope>NUCLEOTIDE SEQUENCE [LARGE SCALE GENOMIC DNA]</scope>
    <source>
        <strain evidence="2 3">Bolton</strain>
    </source>
</reference>
<evidence type="ECO:0000313" key="3">
    <source>
        <dbReference type="Proteomes" id="UP000316079"/>
    </source>
</evidence>
<organism evidence="2 3">
    <name type="scientific">Danionella cerebrum</name>
    <dbReference type="NCBI Taxonomy" id="2873325"/>
    <lineage>
        <taxon>Eukaryota</taxon>
        <taxon>Metazoa</taxon>
        <taxon>Chordata</taxon>
        <taxon>Craniata</taxon>
        <taxon>Vertebrata</taxon>
        <taxon>Euteleostomi</taxon>
        <taxon>Actinopterygii</taxon>
        <taxon>Neopterygii</taxon>
        <taxon>Teleostei</taxon>
        <taxon>Ostariophysi</taxon>
        <taxon>Cypriniformes</taxon>
        <taxon>Danionidae</taxon>
        <taxon>Danioninae</taxon>
        <taxon>Danionella</taxon>
    </lineage>
</organism>
<protein>
    <submittedName>
        <fullName evidence="2">Uncharacterized protein</fullName>
    </submittedName>
</protein>
<keyword evidence="3" id="KW-1185">Reference proteome</keyword>
<comment type="caution">
    <text evidence="2">The sequence shown here is derived from an EMBL/GenBank/DDBJ whole genome shotgun (WGS) entry which is preliminary data.</text>
</comment>
<sequence>MHPPSSRVWLQEDNNNMFDENKNHIIIVGCGPPHPHPPLSLCSSATALPLGEGEIRVLKSSSEQRSQSPACRQLARTSDGPLAPEKRDALCRGGQFECLRTERNVEPLRDTRRWNLINPVFARTRSPVRRSVGGGWSVSAWLSMRAVPQSPAAARQQDEIADPAFSSRGTCGVSAVRQS</sequence>
<dbReference type="AlphaFoldDB" id="A0A553Q4F0"/>
<evidence type="ECO:0000256" key="1">
    <source>
        <dbReference type="SAM" id="MobiDB-lite"/>
    </source>
</evidence>
<dbReference type="Proteomes" id="UP000316079">
    <property type="component" value="Unassembled WGS sequence"/>
</dbReference>
<feature type="region of interest" description="Disordered" evidence="1">
    <location>
        <begin position="59"/>
        <end position="86"/>
    </location>
</feature>
<accession>A0A553Q4F0</accession>
<evidence type="ECO:0000313" key="2">
    <source>
        <dbReference type="EMBL" id="TRY84787.1"/>
    </source>
</evidence>
<proteinExistence type="predicted"/>
<feature type="compositionally biased region" description="Polar residues" evidence="1">
    <location>
        <begin position="59"/>
        <end position="70"/>
    </location>
</feature>
<dbReference type="EMBL" id="SRMA01026383">
    <property type="protein sequence ID" value="TRY84787.1"/>
    <property type="molecule type" value="Genomic_DNA"/>
</dbReference>
<gene>
    <name evidence="2" type="ORF">DNTS_025214</name>
</gene>
<feature type="region of interest" description="Disordered" evidence="1">
    <location>
        <begin position="153"/>
        <end position="179"/>
    </location>
</feature>
<name>A0A553Q4F0_9TELE</name>